<dbReference type="AlphaFoldDB" id="A0A7W7W0L2"/>
<evidence type="ECO:0000313" key="2">
    <source>
        <dbReference type="Proteomes" id="UP000540506"/>
    </source>
</evidence>
<organism evidence="1 2">
    <name type="scientific">Kitasatospora kifunensis</name>
    <name type="common">Streptomyces kifunensis</name>
    <dbReference type="NCBI Taxonomy" id="58351"/>
    <lineage>
        <taxon>Bacteria</taxon>
        <taxon>Bacillati</taxon>
        <taxon>Actinomycetota</taxon>
        <taxon>Actinomycetes</taxon>
        <taxon>Kitasatosporales</taxon>
        <taxon>Streptomycetaceae</taxon>
        <taxon>Kitasatospora</taxon>
    </lineage>
</organism>
<dbReference type="Proteomes" id="UP000540506">
    <property type="component" value="Unassembled WGS sequence"/>
</dbReference>
<accession>A0A7W7W0L2</accession>
<sequence>MALLRPGGRAAARLTRALAVPVAYATALRLLLRIP</sequence>
<reference evidence="1 2" key="1">
    <citation type="submission" date="2020-08" db="EMBL/GenBank/DDBJ databases">
        <title>Sequencing the genomes of 1000 actinobacteria strains.</title>
        <authorList>
            <person name="Klenk H.-P."/>
        </authorList>
    </citation>
    <scope>NUCLEOTIDE SEQUENCE [LARGE SCALE GENOMIC DNA]</scope>
    <source>
        <strain evidence="1 2">DSM 41654</strain>
    </source>
</reference>
<dbReference type="EMBL" id="JACHJV010000003">
    <property type="protein sequence ID" value="MBB4928844.1"/>
    <property type="molecule type" value="Genomic_DNA"/>
</dbReference>
<keyword evidence="2" id="KW-1185">Reference proteome</keyword>
<name>A0A7W7W0L2_KITKI</name>
<gene>
    <name evidence="1" type="ORF">FHR34_007941</name>
</gene>
<proteinExistence type="predicted"/>
<protein>
    <submittedName>
        <fullName evidence="1">Uncharacterized protein</fullName>
    </submittedName>
</protein>
<comment type="caution">
    <text evidence="1">The sequence shown here is derived from an EMBL/GenBank/DDBJ whole genome shotgun (WGS) entry which is preliminary data.</text>
</comment>
<evidence type="ECO:0000313" key="1">
    <source>
        <dbReference type="EMBL" id="MBB4928844.1"/>
    </source>
</evidence>